<proteinExistence type="predicted"/>
<dbReference type="AlphaFoldDB" id="A0A2W5N0G4"/>
<comment type="caution">
    <text evidence="1">The sequence shown here is derived from an EMBL/GenBank/DDBJ whole genome shotgun (WGS) entry which is preliminary data.</text>
</comment>
<gene>
    <name evidence="1" type="ORF">DI556_18715</name>
</gene>
<dbReference type="Proteomes" id="UP000249185">
    <property type="component" value="Unassembled WGS sequence"/>
</dbReference>
<sequence>MMRTKGFAKVSTPFKPAELAYIGAVTKEMQILLNAGLRSETAFEAALVKLDAKAEKLYQFLQKVAPKALVADDTPLSLHAEVASDAIGTNTVAKTGLAATLVERPLYSVALASATSLAAADGDDAFAFASSFTGAAGADFAYTRTSSVTGSNFQMSKEVMVALDFSFLELAGVKLTKDVSVTADRIRAEVGEGNVATAEVDLLARGEHTAVIADVSVVTIEDFFSSSAVTADLFIA</sequence>
<name>A0A2W5N0G4_RHOSU</name>
<organism evidence="1 2">
    <name type="scientific">Rhodovulum sulfidophilum</name>
    <name type="common">Rhodobacter sulfidophilus</name>
    <dbReference type="NCBI Taxonomy" id="35806"/>
    <lineage>
        <taxon>Bacteria</taxon>
        <taxon>Pseudomonadati</taxon>
        <taxon>Pseudomonadota</taxon>
        <taxon>Alphaproteobacteria</taxon>
        <taxon>Rhodobacterales</taxon>
        <taxon>Paracoccaceae</taxon>
        <taxon>Rhodovulum</taxon>
    </lineage>
</organism>
<accession>A0A2W5N0G4</accession>
<reference evidence="1 2" key="1">
    <citation type="submission" date="2017-08" db="EMBL/GenBank/DDBJ databases">
        <title>Infants hospitalized years apart are colonized by the same room-sourced microbial strains.</title>
        <authorList>
            <person name="Brooks B."/>
            <person name="Olm M.R."/>
            <person name="Firek B.A."/>
            <person name="Baker R."/>
            <person name="Thomas B.C."/>
            <person name="Morowitz M.J."/>
            <person name="Banfield J.F."/>
        </authorList>
    </citation>
    <scope>NUCLEOTIDE SEQUENCE [LARGE SCALE GENOMIC DNA]</scope>
    <source>
        <strain evidence="1">S2_005_002_R2_34</strain>
    </source>
</reference>
<dbReference type="EMBL" id="QFPW01000019">
    <property type="protein sequence ID" value="PZQ47021.1"/>
    <property type="molecule type" value="Genomic_DNA"/>
</dbReference>
<evidence type="ECO:0000313" key="2">
    <source>
        <dbReference type="Proteomes" id="UP000249185"/>
    </source>
</evidence>
<evidence type="ECO:0000313" key="1">
    <source>
        <dbReference type="EMBL" id="PZQ47021.1"/>
    </source>
</evidence>
<protein>
    <submittedName>
        <fullName evidence="1">Uncharacterized protein</fullName>
    </submittedName>
</protein>